<dbReference type="PROSITE" id="PS00108">
    <property type="entry name" value="PROTEIN_KINASE_ST"/>
    <property type="match status" value="1"/>
</dbReference>
<dbReference type="PANTHER" id="PTHR44329">
    <property type="entry name" value="SERINE/THREONINE-PROTEIN KINASE TNNI3K-RELATED"/>
    <property type="match status" value="1"/>
</dbReference>
<dbReference type="InterPro" id="IPR011009">
    <property type="entry name" value="Kinase-like_dom_sf"/>
</dbReference>
<evidence type="ECO:0000256" key="2">
    <source>
        <dbReference type="ARBA" id="ARBA00022741"/>
    </source>
</evidence>
<reference evidence="6 7" key="1">
    <citation type="submission" date="2014-04" db="EMBL/GenBank/DDBJ databases">
        <authorList>
            <consortium name="DOE Joint Genome Institute"/>
            <person name="Kuo A."/>
            <person name="Zuccaro A."/>
            <person name="Kohler A."/>
            <person name="Nagy L.G."/>
            <person name="Floudas D."/>
            <person name="Copeland A."/>
            <person name="Barry K.W."/>
            <person name="Cichocki N."/>
            <person name="Veneault-Fourrey C."/>
            <person name="LaButti K."/>
            <person name="Lindquist E.A."/>
            <person name="Lipzen A."/>
            <person name="Lundell T."/>
            <person name="Morin E."/>
            <person name="Murat C."/>
            <person name="Sun H."/>
            <person name="Tunlid A."/>
            <person name="Henrissat B."/>
            <person name="Grigoriev I.V."/>
            <person name="Hibbett D.S."/>
            <person name="Martin F."/>
            <person name="Nordberg H.P."/>
            <person name="Cantor M.N."/>
            <person name="Hua S.X."/>
        </authorList>
    </citation>
    <scope>NUCLEOTIDE SEQUENCE [LARGE SCALE GENOMIC DNA]</scope>
    <source>
        <strain evidence="6 7">MAFF 305830</strain>
    </source>
</reference>
<dbReference type="Pfam" id="PF00069">
    <property type="entry name" value="Pkinase"/>
    <property type="match status" value="1"/>
</dbReference>
<keyword evidence="2" id="KW-0547">Nucleotide-binding</keyword>
<keyword evidence="7" id="KW-1185">Reference proteome</keyword>
<keyword evidence="4" id="KW-0067">ATP-binding</keyword>
<dbReference type="InterPro" id="IPR051681">
    <property type="entry name" value="Ser/Thr_Kinases-Pseudokinases"/>
</dbReference>
<keyword evidence="1" id="KW-0808">Transferase</keyword>
<proteinExistence type="predicted"/>
<dbReference type="STRING" id="933852.A0A0C3B9B3"/>
<dbReference type="HOGENOM" id="CLU_550002_0_0_1"/>
<accession>A0A0C3B9B3</accession>
<dbReference type="InterPro" id="IPR008271">
    <property type="entry name" value="Ser/Thr_kinase_AS"/>
</dbReference>
<dbReference type="PANTHER" id="PTHR44329:SF288">
    <property type="entry name" value="MITOGEN-ACTIVATED PROTEIN KINASE KINASE KINASE 20"/>
    <property type="match status" value="1"/>
</dbReference>
<dbReference type="EMBL" id="KN824295">
    <property type="protein sequence ID" value="KIM28041.1"/>
    <property type="molecule type" value="Genomic_DNA"/>
</dbReference>
<reference evidence="7" key="2">
    <citation type="submission" date="2015-01" db="EMBL/GenBank/DDBJ databases">
        <title>Evolutionary Origins and Diversification of the Mycorrhizal Mutualists.</title>
        <authorList>
            <consortium name="DOE Joint Genome Institute"/>
            <consortium name="Mycorrhizal Genomics Consortium"/>
            <person name="Kohler A."/>
            <person name="Kuo A."/>
            <person name="Nagy L.G."/>
            <person name="Floudas D."/>
            <person name="Copeland A."/>
            <person name="Barry K.W."/>
            <person name="Cichocki N."/>
            <person name="Veneault-Fourrey C."/>
            <person name="LaButti K."/>
            <person name="Lindquist E.A."/>
            <person name="Lipzen A."/>
            <person name="Lundell T."/>
            <person name="Morin E."/>
            <person name="Murat C."/>
            <person name="Riley R."/>
            <person name="Ohm R."/>
            <person name="Sun H."/>
            <person name="Tunlid A."/>
            <person name="Henrissat B."/>
            <person name="Grigoriev I.V."/>
            <person name="Hibbett D.S."/>
            <person name="Martin F."/>
        </authorList>
    </citation>
    <scope>NUCLEOTIDE SEQUENCE [LARGE SCALE GENOMIC DNA]</scope>
    <source>
        <strain evidence="7">MAFF 305830</strain>
    </source>
</reference>
<name>A0A0C3B9B3_SERVB</name>
<evidence type="ECO:0000313" key="6">
    <source>
        <dbReference type="EMBL" id="KIM28041.1"/>
    </source>
</evidence>
<feature type="domain" description="Protein kinase" evidence="5">
    <location>
        <begin position="223"/>
        <end position="494"/>
    </location>
</feature>
<dbReference type="GO" id="GO:0004674">
    <property type="term" value="F:protein serine/threonine kinase activity"/>
    <property type="evidence" value="ECO:0007669"/>
    <property type="project" value="TreeGrafter"/>
</dbReference>
<dbReference type="SMART" id="SM00220">
    <property type="entry name" value="S_TKc"/>
    <property type="match status" value="1"/>
</dbReference>
<keyword evidence="3" id="KW-0418">Kinase</keyword>
<dbReference type="GO" id="GO:0005524">
    <property type="term" value="F:ATP binding"/>
    <property type="evidence" value="ECO:0007669"/>
    <property type="project" value="UniProtKB-KW"/>
</dbReference>
<dbReference type="PROSITE" id="PS50011">
    <property type="entry name" value="PROTEIN_KINASE_DOM"/>
    <property type="match status" value="1"/>
</dbReference>
<evidence type="ECO:0000259" key="5">
    <source>
        <dbReference type="PROSITE" id="PS50011"/>
    </source>
</evidence>
<dbReference type="AlphaFoldDB" id="A0A0C3B9B3"/>
<evidence type="ECO:0000313" key="7">
    <source>
        <dbReference type="Proteomes" id="UP000054097"/>
    </source>
</evidence>
<dbReference type="CDD" id="cd00180">
    <property type="entry name" value="PKc"/>
    <property type="match status" value="1"/>
</dbReference>
<protein>
    <recommendedName>
        <fullName evidence="5">Protein kinase domain-containing protein</fullName>
    </recommendedName>
</protein>
<dbReference type="InterPro" id="IPR000719">
    <property type="entry name" value="Prot_kinase_dom"/>
</dbReference>
<evidence type="ECO:0000256" key="4">
    <source>
        <dbReference type="ARBA" id="ARBA00022840"/>
    </source>
</evidence>
<organism evidence="6 7">
    <name type="scientific">Serendipita vermifera MAFF 305830</name>
    <dbReference type="NCBI Taxonomy" id="933852"/>
    <lineage>
        <taxon>Eukaryota</taxon>
        <taxon>Fungi</taxon>
        <taxon>Dikarya</taxon>
        <taxon>Basidiomycota</taxon>
        <taxon>Agaricomycotina</taxon>
        <taxon>Agaricomycetes</taxon>
        <taxon>Sebacinales</taxon>
        <taxon>Serendipitaceae</taxon>
        <taxon>Serendipita</taxon>
    </lineage>
</organism>
<dbReference type="SUPFAM" id="SSF56112">
    <property type="entry name" value="Protein kinase-like (PK-like)"/>
    <property type="match status" value="1"/>
</dbReference>
<sequence length="502" mass="55861">MPDPLQALPSEIWIQCIELAIHGQPAGVLELIMVSKLWEKCLLTTSTLWSHIYVQNGQDEEARVWTFLHLSRNCLLDIDIMTILPTTESLILLEPHVSRIKSVSIRPGAPLSATPPFGQQWVQSVAYIMAAFFSQAPLTYFMDASCVGNWIRESYPWQYYIAAMRFNTLHSSNGPASKDSSGMKEYLASISTEKTLLSLWRNHITSAIEIAAKDVLDLSGQVVVAEGRVRRGGIVDVYPGVLQGKRVAIKVFIGTQSWALDDELYKFNTRLIYMERHVWAALKHPHISEFLGFSNDFSNFPALVSTWYQEGNILQFISREAPPVSRRLALALDVSKGLQYLHQMRVVHGDLKPANVLIDDDGVARICDFGLAGPIGWQGTNQIVATAQSQTIDGYTAPELLSTHDTAEPVVAFSSDIYALGSTILELVERLSARQFRANRGRTSGVGHPPAFRSESTRAMSELTDPLWDLLEACWAERLARPVIEEVVKTLDSLARALPATL</sequence>
<dbReference type="Proteomes" id="UP000054097">
    <property type="component" value="Unassembled WGS sequence"/>
</dbReference>
<dbReference type="Gene3D" id="1.10.510.10">
    <property type="entry name" value="Transferase(Phosphotransferase) domain 1"/>
    <property type="match status" value="1"/>
</dbReference>
<dbReference type="OrthoDB" id="3155440at2759"/>
<evidence type="ECO:0000256" key="3">
    <source>
        <dbReference type="ARBA" id="ARBA00022777"/>
    </source>
</evidence>
<evidence type="ECO:0000256" key="1">
    <source>
        <dbReference type="ARBA" id="ARBA00022679"/>
    </source>
</evidence>
<gene>
    <name evidence="6" type="ORF">M408DRAFT_147464</name>
</gene>